<keyword evidence="3" id="KW-0460">Magnesium</keyword>
<evidence type="ECO:0000313" key="6">
    <source>
        <dbReference type="EMBL" id="PWA40196.1"/>
    </source>
</evidence>
<keyword evidence="2" id="KW-0479">Metal-binding</keyword>
<dbReference type="EMBL" id="PKPP01013985">
    <property type="protein sequence ID" value="PWA40196.1"/>
    <property type="molecule type" value="Genomic_DNA"/>
</dbReference>
<dbReference type="InterPro" id="IPR001906">
    <property type="entry name" value="Terpene_synth_N"/>
</dbReference>
<protein>
    <submittedName>
        <fullName evidence="6">(E)-beta-ocimene synthase, chloroplastic</fullName>
    </submittedName>
</protein>
<feature type="domain" description="Terpene synthase metal-binding" evidence="5">
    <location>
        <begin position="237"/>
        <end position="474"/>
    </location>
</feature>
<dbReference type="PANTHER" id="PTHR31225:SF252">
    <property type="entry name" value="TERPENE SYNTHASE 12-RELATED"/>
    <property type="match status" value="1"/>
</dbReference>
<dbReference type="GO" id="GO:0010333">
    <property type="term" value="F:terpene synthase activity"/>
    <property type="evidence" value="ECO:0007669"/>
    <property type="project" value="InterPro"/>
</dbReference>
<dbReference type="Gene3D" id="1.10.600.10">
    <property type="entry name" value="Farnesyl Diphosphate Synthase"/>
    <property type="match status" value="1"/>
</dbReference>
<accession>A0A2U1KTX0</accession>
<evidence type="ECO:0000256" key="1">
    <source>
        <dbReference type="ARBA" id="ARBA00001946"/>
    </source>
</evidence>
<dbReference type="InterPro" id="IPR008949">
    <property type="entry name" value="Isoprenoid_synthase_dom_sf"/>
</dbReference>
<dbReference type="Proteomes" id="UP000245207">
    <property type="component" value="Unassembled WGS sequence"/>
</dbReference>
<dbReference type="Gene3D" id="1.50.10.130">
    <property type="entry name" value="Terpene synthase, N-terminal domain"/>
    <property type="match status" value="1"/>
</dbReference>
<proteinExistence type="predicted"/>
<evidence type="ECO:0000313" key="7">
    <source>
        <dbReference type="Proteomes" id="UP000245207"/>
    </source>
</evidence>
<dbReference type="AlphaFoldDB" id="A0A2U1KTX0"/>
<gene>
    <name evidence="6" type="ORF">CTI12_AA565070</name>
</gene>
<name>A0A2U1KTX0_ARTAN</name>
<dbReference type="SUPFAM" id="SSF48576">
    <property type="entry name" value="Terpenoid synthases"/>
    <property type="match status" value="1"/>
</dbReference>
<dbReference type="InterPro" id="IPR050148">
    <property type="entry name" value="Terpene_synthase-like"/>
</dbReference>
<dbReference type="InterPro" id="IPR036965">
    <property type="entry name" value="Terpene_synth_N_sf"/>
</dbReference>
<evidence type="ECO:0000259" key="5">
    <source>
        <dbReference type="Pfam" id="PF03936"/>
    </source>
</evidence>
<dbReference type="OrthoDB" id="1936865at2759"/>
<dbReference type="PANTHER" id="PTHR31225">
    <property type="entry name" value="OS04G0344100 PROTEIN-RELATED"/>
    <property type="match status" value="1"/>
</dbReference>
<dbReference type="SFLD" id="SFLDG01019">
    <property type="entry name" value="Terpene_Cyclase_Like_1_C_Termi"/>
    <property type="match status" value="1"/>
</dbReference>
<reference evidence="6 7" key="1">
    <citation type="journal article" date="2018" name="Mol. Plant">
        <title>The genome of Artemisia annua provides insight into the evolution of Asteraceae family and artemisinin biosynthesis.</title>
        <authorList>
            <person name="Shen Q."/>
            <person name="Zhang L."/>
            <person name="Liao Z."/>
            <person name="Wang S."/>
            <person name="Yan T."/>
            <person name="Shi P."/>
            <person name="Liu M."/>
            <person name="Fu X."/>
            <person name="Pan Q."/>
            <person name="Wang Y."/>
            <person name="Lv Z."/>
            <person name="Lu X."/>
            <person name="Zhang F."/>
            <person name="Jiang W."/>
            <person name="Ma Y."/>
            <person name="Chen M."/>
            <person name="Hao X."/>
            <person name="Li L."/>
            <person name="Tang Y."/>
            <person name="Lv G."/>
            <person name="Zhou Y."/>
            <person name="Sun X."/>
            <person name="Brodelius P.E."/>
            <person name="Rose J.K.C."/>
            <person name="Tang K."/>
        </authorList>
    </citation>
    <scope>NUCLEOTIDE SEQUENCE [LARGE SCALE GENOMIC DNA]</scope>
    <source>
        <strain evidence="7">cv. Huhao1</strain>
        <tissue evidence="6">Leaf</tissue>
    </source>
</reference>
<comment type="cofactor">
    <cofactor evidence="1">
        <name>Mg(2+)</name>
        <dbReference type="ChEBI" id="CHEBI:18420"/>
    </cofactor>
</comment>
<evidence type="ECO:0000259" key="4">
    <source>
        <dbReference type="Pfam" id="PF01397"/>
    </source>
</evidence>
<dbReference type="SFLD" id="SFLDS00005">
    <property type="entry name" value="Isoprenoid_Synthase_Type_I"/>
    <property type="match status" value="1"/>
</dbReference>
<dbReference type="InterPro" id="IPR008930">
    <property type="entry name" value="Terpenoid_cyclase/PrenylTrfase"/>
</dbReference>
<feature type="domain" description="Terpene synthase N-terminal" evidence="4">
    <location>
        <begin position="7"/>
        <end position="179"/>
    </location>
</feature>
<organism evidence="6 7">
    <name type="scientific">Artemisia annua</name>
    <name type="common">Sweet wormwood</name>
    <dbReference type="NCBI Taxonomy" id="35608"/>
    <lineage>
        <taxon>Eukaryota</taxon>
        <taxon>Viridiplantae</taxon>
        <taxon>Streptophyta</taxon>
        <taxon>Embryophyta</taxon>
        <taxon>Tracheophyta</taxon>
        <taxon>Spermatophyta</taxon>
        <taxon>Magnoliopsida</taxon>
        <taxon>eudicotyledons</taxon>
        <taxon>Gunneridae</taxon>
        <taxon>Pentapetalae</taxon>
        <taxon>asterids</taxon>
        <taxon>campanulids</taxon>
        <taxon>Asterales</taxon>
        <taxon>Asteraceae</taxon>
        <taxon>Asteroideae</taxon>
        <taxon>Anthemideae</taxon>
        <taxon>Artemisiinae</taxon>
        <taxon>Artemisia</taxon>
    </lineage>
</organism>
<dbReference type="Pfam" id="PF03936">
    <property type="entry name" value="Terpene_synth_C"/>
    <property type="match status" value="1"/>
</dbReference>
<evidence type="ECO:0000256" key="2">
    <source>
        <dbReference type="ARBA" id="ARBA00022723"/>
    </source>
</evidence>
<dbReference type="SUPFAM" id="SSF48239">
    <property type="entry name" value="Terpenoid cyclases/Protein prenyltransferases"/>
    <property type="match status" value="1"/>
</dbReference>
<dbReference type="GO" id="GO:0000287">
    <property type="term" value="F:magnesium ion binding"/>
    <property type="evidence" value="ECO:0007669"/>
    <property type="project" value="InterPro"/>
</dbReference>
<dbReference type="STRING" id="35608.A0A2U1KTX0"/>
<dbReference type="GO" id="GO:0016102">
    <property type="term" value="P:diterpenoid biosynthetic process"/>
    <property type="evidence" value="ECO:0007669"/>
    <property type="project" value="InterPro"/>
</dbReference>
<dbReference type="InterPro" id="IPR034741">
    <property type="entry name" value="Terpene_cyclase-like_1_C"/>
</dbReference>
<dbReference type="Pfam" id="PF01397">
    <property type="entry name" value="Terpene_synth"/>
    <property type="match status" value="1"/>
</dbReference>
<dbReference type="InterPro" id="IPR044814">
    <property type="entry name" value="Terpene_cyclase_plant_C1"/>
</dbReference>
<dbReference type="FunFam" id="1.10.600.10:FF:000007">
    <property type="entry name" value="Isoprene synthase, chloroplastic"/>
    <property type="match status" value="1"/>
</dbReference>
<evidence type="ECO:0000256" key="3">
    <source>
        <dbReference type="ARBA" id="ARBA00022842"/>
    </source>
</evidence>
<comment type="caution">
    <text evidence="6">The sequence shown here is derived from an EMBL/GenBank/DDBJ whole genome shotgun (WGS) entry which is preliminary data.</text>
</comment>
<dbReference type="CDD" id="cd00684">
    <property type="entry name" value="Terpene_cyclase_plant_C1"/>
    <property type="match status" value="1"/>
</dbReference>
<dbReference type="InterPro" id="IPR005630">
    <property type="entry name" value="Terpene_synthase_metal-bd"/>
</dbReference>
<sequence length="533" mass="61592">MYQKTLWSHDFIDGLETDFLINCKEKVNELEVKVASMIMDYENCDFSSLELLELIDNIERLGLGRRFQTNVTRVLNKIAGLDENNLGLKQEEDNLHALSLKFRILRQHDFHRKFKESHGGLTGGLHTDVKGLLSIYEASYLALEGELDLHEAKLFATKNLLKLNGHENEAMKDHVNHALDTPLYRRMLRLEARWYIDAYGKRIDANKLLLELAILDFNMVQSTHKRDLQEVSKWWEKTGLARRLSFIRDRLVECFFWSVGMVFEPQYHSCRVALTKVGTLITTIDDIYDVYGSLNELKVFTNAVKRWDIKAMENMPEYLQLGFLALYNTINEMGYDTLTAQGINIIPILAKVWGELLEAFLVEAKWTHNNYMPTFEEYLDNAWRSVSGMVILTHGYFLINQDVKNDAVESLEKKNDLYRWSSMLFRLYNDLAASSDEKDKDKGPNAISCYMHEHGVSVEVAREHIQTLIDEAWMKIIEARIACSEHLTDPSIDMAINLARVSNCTYQYGDGIKAPKARTKDRVISIIIEPITI</sequence>
<keyword evidence="7" id="KW-1185">Reference proteome</keyword>